<dbReference type="Gene3D" id="2.60.40.4270">
    <property type="entry name" value="Listeria-Bacteroides repeat domain"/>
    <property type="match status" value="1"/>
</dbReference>
<dbReference type="EMBL" id="KC246854">
    <property type="protein sequence ID" value="AHF25840.1"/>
    <property type="molecule type" value="Genomic_DNA"/>
</dbReference>
<evidence type="ECO:0000256" key="1">
    <source>
        <dbReference type="ARBA" id="ARBA00004196"/>
    </source>
</evidence>
<protein>
    <submittedName>
        <fullName evidence="3">Cell wall/surface repeat protein</fullName>
    </submittedName>
</protein>
<organism evidence="3">
    <name type="scientific">uncultured bacterium Contigcl_1149</name>
    <dbReference type="NCBI Taxonomy" id="1393644"/>
    <lineage>
        <taxon>Bacteria</taxon>
        <taxon>environmental samples</taxon>
    </lineage>
</organism>
<evidence type="ECO:0000313" key="3">
    <source>
        <dbReference type="EMBL" id="AHF25840.1"/>
    </source>
</evidence>
<name>W0FS28_9BACT</name>
<dbReference type="Pfam" id="PF09479">
    <property type="entry name" value="Flg_new"/>
    <property type="match status" value="4"/>
</dbReference>
<accession>W0FS28</accession>
<feature type="chain" id="PRO_5004788945" evidence="2">
    <location>
        <begin position="21"/>
        <end position="780"/>
    </location>
</feature>
<reference evidence="3" key="1">
    <citation type="journal article" date="2013" name="PLoS ONE">
        <title>Metagenomic insights into the carbohydrate-active enzymes carried by the microorganisms adhering to solid digesta in the rumen of cows.</title>
        <authorList>
            <person name="Wang L."/>
            <person name="Hatem A."/>
            <person name="Catalyurek U.V."/>
            <person name="Morrison M."/>
            <person name="Yu Z."/>
        </authorList>
    </citation>
    <scope>NUCLEOTIDE SEQUENCE</scope>
</reference>
<comment type="subcellular location">
    <subcellularLocation>
        <location evidence="1">Cell envelope</location>
    </subcellularLocation>
</comment>
<sequence>MLAGLTALVLLLLICATAAADGRPGVYDIAFYARKGGKHLYVWQTDQNGKLTKELRSCYRTGLVFMGWYTHPYGGYRVTQDTVFTQDTNVWAHWGRIEGKESVPPTPGVYTISFEEDNHSRTLPSTVQTGEDGKIRDLPEPTVEKERDLKFMGWRNKATLEKVTADTVFTGEATLQAVWGSASKANLTYMSRDCIIRNNAYPSGKWLTSFAGKPDNGGGRQFLGWYTQEEGGEKAGKILMTGDTVLYARWSDPGATITFADAVAFDGDGNQLPRNKLRTREDGTLEYIPGGLSRNRLFIEWYTDKRHAVPLTADTVFTRDSRVWAKVEPYTGIQVHLDVRKYGQYTSRVTPDVLPVKEDGTLEVIPVPQWSGNGLERRSFLGWFTEDEKPVTKETVFTADTTIHAKWVEGYKISFSSYAQPEYRAAWTDGSGKLAALPAIGKAYNGNPALGWYTADGKKVTGDTVFTADAELTAKWGFKVRFYMENRGNGWGYGDVALLTTDEDGKLPYLPKGVHAKGWPFDGWVDASGNAVTEDTVFTEDTKVFGTWETGGNLISLIGGKGGVPDVTSIRTRNDGTVSELPEAHHKNGLPFRGWSSTEDGKTPVTAEMVFSEPVTKLYATWIPAWKVTFRAKGGEVAGGVKAVMTDEEGHVAEWPDAEHPLKLKFEGWYTSQRTDAEKEGPQSVFTKDTWVDARWSVPEVPAGGFTITLVDRDRSWEEHTTASGKLQFMSNLHRSDAVFYGWFMEPAAGGTKVRNGVQVGGDLTFHAAWLIPLTAETDW</sequence>
<dbReference type="AlphaFoldDB" id="W0FS28"/>
<dbReference type="InterPro" id="IPR013378">
    <property type="entry name" value="InlB-like_B-rpt"/>
</dbReference>
<evidence type="ECO:0000256" key="2">
    <source>
        <dbReference type="SAM" id="SignalP"/>
    </source>
</evidence>
<dbReference type="InterPro" id="IPR042229">
    <property type="entry name" value="Listeria/Bacterioides_rpt_sf"/>
</dbReference>
<dbReference type="GO" id="GO:0030313">
    <property type="term" value="C:cell envelope"/>
    <property type="evidence" value="ECO:0007669"/>
    <property type="project" value="UniProtKB-SubCell"/>
</dbReference>
<keyword evidence="2" id="KW-0732">Signal</keyword>
<feature type="signal peptide" evidence="2">
    <location>
        <begin position="1"/>
        <end position="20"/>
    </location>
</feature>
<proteinExistence type="predicted"/>